<evidence type="ECO:0000313" key="3">
    <source>
        <dbReference type="Proteomes" id="UP001283361"/>
    </source>
</evidence>
<evidence type="ECO:0000256" key="1">
    <source>
        <dbReference type="SAM" id="MobiDB-lite"/>
    </source>
</evidence>
<keyword evidence="3" id="KW-1185">Reference proteome</keyword>
<dbReference type="Proteomes" id="UP001283361">
    <property type="component" value="Unassembled WGS sequence"/>
</dbReference>
<name>A0AAE1EC01_9GAST</name>
<dbReference type="EMBL" id="JAWDGP010000273">
    <property type="protein sequence ID" value="KAK3801931.1"/>
    <property type="molecule type" value="Genomic_DNA"/>
</dbReference>
<reference evidence="2" key="1">
    <citation type="journal article" date="2023" name="G3 (Bethesda)">
        <title>A reference genome for the long-term kleptoplast-retaining sea slug Elysia crispata morphotype clarki.</title>
        <authorList>
            <person name="Eastman K.E."/>
            <person name="Pendleton A.L."/>
            <person name="Shaikh M.A."/>
            <person name="Suttiyut T."/>
            <person name="Ogas R."/>
            <person name="Tomko P."/>
            <person name="Gavelis G."/>
            <person name="Widhalm J.R."/>
            <person name="Wisecaver J.H."/>
        </authorList>
    </citation>
    <scope>NUCLEOTIDE SEQUENCE</scope>
    <source>
        <strain evidence="2">ECLA1</strain>
    </source>
</reference>
<evidence type="ECO:0000313" key="2">
    <source>
        <dbReference type="EMBL" id="KAK3801931.1"/>
    </source>
</evidence>
<comment type="caution">
    <text evidence="2">The sequence shown here is derived from an EMBL/GenBank/DDBJ whole genome shotgun (WGS) entry which is preliminary data.</text>
</comment>
<gene>
    <name evidence="2" type="ORF">RRG08_063888</name>
</gene>
<proteinExistence type="predicted"/>
<sequence length="100" mass="11898">MVHRWQGAEKQQGKCYGTQRDSVMNRRQREHPGYHGWNSTREFKDLMTVLLCCFTMTHTKSSEWMSCLATTEKMFRVKHYTTGLEECLLRSAFPDSPWQF</sequence>
<accession>A0AAE1EC01</accession>
<organism evidence="2 3">
    <name type="scientific">Elysia crispata</name>
    <name type="common">lettuce slug</name>
    <dbReference type="NCBI Taxonomy" id="231223"/>
    <lineage>
        <taxon>Eukaryota</taxon>
        <taxon>Metazoa</taxon>
        <taxon>Spiralia</taxon>
        <taxon>Lophotrochozoa</taxon>
        <taxon>Mollusca</taxon>
        <taxon>Gastropoda</taxon>
        <taxon>Heterobranchia</taxon>
        <taxon>Euthyneura</taxon>
        <taxon>Panpulmonata</taxon>
        <taxon>Sacoglossa</taxon>
        <taxon>Placobranchoidea</taxon>
        <taxon>Plakobranchidae</taxon>
        <taxon>Elysia</taxon>
    </lineage>
</organism>
<feature type="region of interest" description="Disordered" evidence="1">
    <location>
        <begin position="1"/>
        <end position="21"/>
    </location>
</feature>
<dbReference type="AlphaFoldDB" id="A0AAE1EC01"/>
<protein>
    <submittedName>
        <fullName evidence="2">Uncharacterized protein</fullName>
    </submittedName>
</protein>